<dbReference type="EMBL" id="CABEIU010000002">
    <property type="protein sequence ID" value="VTT06160.1"/>
    <property type="molecule type" value="Genomic_DNA"/>
</dbReference>
<reference evidence="1 3" key="1">
    <citation type="submission" date="2016-01" db="EMBL/GenBank/DDBJ databases">
        <title>Highly variable Streptococcus oralis are common among viridans streptococci isolated from primates.</title>
        <authorList>
            <person name="Denapaite D."/>
            <person name="Rieger M."/>
            <person name="Koendgen S."/>
            <person name="Brueckner R."/>
            <person name="Ochigava I."/>
            <person name="Kappeler P."/>
            <person name="Maetz-Rensing K."/>
            <person name="Leendertz F."/>
            <person name="Hakenbeck R."/>
        </authorList>
    </citation>
    <scope>NUCLEOTIDE SEQUENCE [LARGE SCALE GENOMIC DNA]</scope>
    <source>
        <strain evidence="1 3">DD05</strain>
    </source>
</reference>
<proteinExistence type="predicted"/>
<dbReference type="AlphaFoldDB" id="A0A139MAP2"/>
<protein>
    <submittedName>
        <fullName evidence="2">ICESt1 ORFM</fullName>
    </submittedName>
</protein>
<dbReference type="Proteomes" id="UP000388056">
    <property type="component" value="Unassembled WGS sequence"/>
</dbReference>
<gene>
    <name evidence="2" type="ORF">NCTC10232_00714</name>
    <name evidence="1" type="ORF">SORDD05_00617</name>
</gene>
<dbReference type="EMBL" id="LQOG01000020">
    <property type="protein sequence ID" value="KXT60790.1"/>
    <property type="molecule type" value="Genomic_DNA"/>
</dbReference>
<evidence type="ECO:0000313" key="1">
    <source>
        <dbReference type="EMBL" id="KXT60790.1"/>
    </source>
</evidence>
<dbReference type="RefSeq" id="WP_061417052.1">
    <property type="nucleotide sequence ID" value="NZ_CABEIU010000002.1"/>
</dbReference>
<name>A0A139MAP2_STROR</name>
<dbReference type="PATRIC" id="fig|1303.76.peg.649"/>
<evidence type="ECO:0000313" key="3">
    <source>
        <dbReference type="Proteomes" id="UP000070541"/>
    </source>
</evidence>
<evidence type="ECO:0000313" key="4">
    <source>
        <dbReference type="Proteomes" id="UP000388056"/>
    </source>
</evidence>
<sequence length="100" mass="11147">MKIEKFKFNPEAIGKANYVRSEKAPAIIEGKPFDGTRHIVMNAKHGMFSIITPKDMTVYKPNEEVEAIDPIFMEDYVEGVNFSASTNVLAKGLKRVGGNK</sequence>
<reference evidence="2 4" key="2">
    <citation type="submission" date="2019-05" db="EMBL/GenBank/DDBJ databases">
        <authorList>
            <consortium name="Pathogen Informatics"/>
        </authorList>
    </citation>
    <scope>NUCLEOTIDE SEQUENCE [LARGE SCALE GENOMIC DNA]</scope>
    <source>
        <strain evidence="2 4">NCTC10232</strain>
    </source>
</reference>
<dbReference type="Proteomes" id="UP000070541">
    <property type="component" value="Unassembled WGS sequence"/>
</dbReference>
<organism evidence="1 3">
    <name type="scientific">Streptococcus oralis</name>
    <dbReference type="NCBI Taxonomy" id="1303"/>
    <lineage>
        <taxon>Bacteria</taxon>
        <taxon>Bacillati</taxon>
        <taxon>Bacillota</taxon>
        <taxon>Bacilli</taxon>
        <taxon>Lactobacillales</taxon>
        <taxon>Streptococcaceae</taxon>
        <taxon>Streptococcus</taxon>
    </lineage>
</organism>
<evidence type="ECO:0000313" key="2">
    <source>
        <dbReference type="EMBL" id="VTT06160.1"/>
    </source>
</evidence>
<accession>A0A139MAP2</accession>